<keyword evidence="3" id="KW-0411">Iron-sulfur</keyword>
<evidence type="ECO:0000259" key="4">
    <source>
        <dbReference type="PROSITE" id="PS51669"/>
    </source>
</evidence>
<dbReference type="KEGG" id="fcz:IMF26_07835"/>
<reference evidence="5" key="2">
    <citation type="journal article" date="2023" name="Biology">
        <title>Prokaryotic Life Associated with Coal-Fire Gas Vents Revealed by Metagenomics.</title>
        <authorList>
            <person name="Kadnikov V.V."/>
            <person name="Mardanov A.V."/>
            <person name="Beletsky A.V."/>
            <person name="Karnachuk O.V."/>
            <person name="Ravin N.V."/>
        </authorList>
    </citation>
    <scope>NUCLEOTIDE SEQUENCE</scope>
    <source>
        <strain evidence="5">Bu02</strain>
    </source>
</reference>
<dbReference type="GO" id="GO:0016491">
    <property type="term" value="F:oxidoreductase activity"/>
    <property type="evidence" value="ECO:0007669"/>
    <property type="project" value="InterPro"/>
</dbReference>
<reference evidence="5" key="1">
    <citation type="submission" date="2020-10" db="EMBL/GenBank/DDBJ databases">
        <authorList>
            <person name="Kadnikov V."/>
            <person name="Beletsky A.V."/>
            <person name="Mardanov A.V."/>
            <person name="Karnachuk O.V."/>
            <person name="Ravin N.V."/>
        </authorList>
    </citation>
    <scope>NUCLEOTIDE SEQUENCE</scope>
    <source>
        <strain evidence="5">Bu02</strain>
    </source>
</reference>
<dbReference type="SUPFAM" id="SSF53706">
    <property type="entry name" value="Formate dehydrogenase/DMSO reductase, domains 1-3"/>
    <property type="match status" value="1"/>
</dbReference>
<keyword evidence="1" id="KW-0479">Metal-binding</keyword>
<dbReference type="GO" id="GO:0046872">
    <property type="term" value="F:metal ion binding"/>
    <property type="evidence" value="ECO:0007669"/>
    <property type="project" value="UniProtKB-KW"/>
</dbReference>
<evidence type="ECO:0000256" key="2">
    <source>
        <dbReference type="ARBA" id="ARBA00023004"/>
    </source>
</evidence>
<feature type="domain" description="4Fe-4S Mo/W bis-MGD-type" evidence="4">
    <location>
        <begin position="1"/>
        <end position="53"/>
    </location>
</feature>
<proteinExistence type="predicted"/>
<dbReference type="Pfam" id="PF04879">
    <property type="entry name" value="Molybdop_Fe4S4"/>
    <property type="match status" value="1"/>
</dbReference>
<dbReference type="InterPro" id="IPR006963">
    <property type="entry name" value="Mopterin_OxRdtase_4Fe-4S_dom"/>
</dbReference>
<name>A0AAT9LA69_9FIRM</name>
<dbReference type="EMBL" id="CP062796">
    <property type="protein sequence ID" value="QUL97976.1"/>
    <property type="molecule type" value="Genomic_DNA"/>
</dbReference>
<accession>A0AAT9LA69</accession>
<dbReference type="PROSITE" id="PS51669">
    <property type="entry name" value="4FE4S_MOW_BIS_MGD"/>
    <property type="match status" value="1"/>
</dbReference>
<evidence type="ECO:0000256" key="3">
    <source>
        <dbReference type="ARBA" id="ARBA00023014"/>
    </source>
</evidence>
<sequence>MRLVRSCCFSCNSNCEVLVFVDADTGEVIRVEGDPGSPVTRGSCVLKVSPQGS</sequence>
<dbReference type="GO" id="GO:0051536">
    <property type="term" value="F:iron-sulfur cluster binding"/>
    <property type="evidence" value="ECO:0007669"/>
    <property type="project" value="UniProtKB-KW"/>
</dbReference>
<evidence type="ECO:0000313" key="5">
    <source>
        <dbReference type="EMBL" id="QUL97976.1"/>
    </source>
</evidence>
<dbReference type="Gene3D" id="2.20.25.90">
    <property type="entry name" value="ADC-like domains"/>
    <property type="match status" value="1"/>
</dbReference>
<protein>
    <recommendedName>
        <fullName evidence="4">4Fe-4S Mo/W bis-MGD-type domain-containing protein</fullName>
    </recommendedName>
</protein>
<evidence type="ECO:0000256" key="1">
    <source>
        <dbReference type="ARBA" id="ARBA00022723"/>
    </source>
</evidence>
<keyword evidence="2" id="KW-0408">Iron</keyword>
<organism evidence="5">
    <name type="scientific">Candidatus Fermentithermobacillus carboniphilus</name>
    <dbReference type="NCBI Taxonomy" id="3085328"/>
    <lineage>
        <taxon>Bacteria</taxon>
        <taxon>Bacillati</taxon>
        <taxon>Bacillota</taxon>
        <taxon>Candidatus Fermentithermobacillia</taxon>
        <taxon>Candidatus Fermentithermobacillales</taxon>
        <taxon>Candidatus Fermentithermobacillaceae</taxon>
        <taxon>Candidatus Fermentithermobacillus</taxon>
    </lineage>
</organism>
<dbReference type="AlphaFoldDB" id="A0AAT9LA69"/>
<gene>
    <name evidence="5" type="ORF">IMF26_07835</name>
</gene>